<dbReference type="EMBL" id="JAULSW010000002">
    <property type="protein sequence ID" value="KAK3391251.1"/>
    <property type="molecule type" value="Genomic_DNA"/>
</dbReference>
<keyword evidence="2" id="KW-1185">Reference proteome</keyword>
<reference evidence="1" key="1">
    <citation type="journal article" date="2023" name="Mol. Phylogenet. Evol.">
        <title>Genome-scale phylogeny and comparative genomics of the fungal order Sordariales.</title>
        <authorList>
            <person name="Hensen N."/>
            <person name="Bonometti L."/>
            <person name="Westerberg I."/>
            <person name="Brannstrom I.O."/>
            <person name="Guillou S."/>
            <person name="Cros-Aarteil S."/>
            <person name="Calhoun S."/>
            <person name="Haridas S."/>
            <person name="Kuo A."/>
            <person name="Mondo S."/>
            <person name="Pangilinan J."/>
            <person name="Riley R."/>
            <person name="LaButti K."/>
            <person name="Andreopoulos B."/>
            <person name="Lipzen A."/>
            <person name="Chen C."/>
            <person name="Yan M."/>
            <person name="Daum C."/>
            <person name="Ng V."/>
            <person name="Clum A."/>
            <person name="Steindorff A."/>
            <person name="Ohm R.A."/>
            <person name="Martin F."/>
            <person name="Silar P."/>
            <person name="Natvig D.O."/>
            <person name="Lalanne C."/>
            <person name="Gautier V."/>
            <person name="Ament-Velasquez S.L."/>
            <person name="Kruys A."/>
            <person name="Hutchinson M.I."/>
            <person name="Powell A.J."/>
            <person name="Barry K."/>
            <person name="Miller A.N."/>
            <person name="Grigoriev I.V."/>
            <person name="Debuchy R."/>
            <person name="Gladieux P."/>
            <person name="Hiltunen Thoren M."/>
            <person name="Johannesson H."/>
        </authorList>
    </citation>
    <scope>NUCLEOTIDE SEQUENCE</scope>
    <source>
        <strain evidence="1">CBS 232.78</strain>
    </source>
</reference>
<dbReference type="PANTHER" id="PTHR34414">
    <property type="entry name" value="HET DOMAIN-CONTAINING PROTEIN-RELATED"/>
    <property type="match status" value="1"/>
</dbReference>
<gene>
    <name evidence="1" type="ORF">B0H63DRAFT_520443</name>
</gene>
<name>A0AAE0U527_9PEZI</name>
<reference evidence="1" key="2">
    <citation type="submission" date="2023-06" db="EMBL/GenBank/DDBJ databases">
        <authorList>
            <consortium name="Lawrence Berkeley National Laboratory"/>
            <person name="Haridas S."/>
            <person name="Hensen N."/>
            <person name="Bonometti L."/>
            <person name="Westerberg I."/>
            <person name="Brannstrom I.O."/>
            <person name="Guillou S."/>
            <person name="Cros-Aarteil S."/>
            <person name="Calhoun S."/>
            <person name="Kuo A."/>
            <person name="Mondo S."/>
            <person name="Pangilinan J."/>
            <person name="Riley R."/>
            <person name="LaButti K."/>
            <person name="Andreopoulos B."/>
            <person name="Lipzen A."/>
            <person name="Chen C."/>
            <person name="Yanf M."/>
            <person name="Daum C."/>
            <person name="Ng V."/>
            <person name="Clum A."/>
            <person name="Steindorff A."/>
            <person name="Ohm R."/>
            <person name="Martin F."/>
            <person name="Silar P."/>
            <person name="Natvig D."/>
            <person name="Lalanne C."/>
            <person name="Gautier V."/>
            <person name="Ament-velasquez S.L."/>
            <person name="Kruys A."/>
            <person name="Hutchinson M.I."/>
            <person name="Powell A.J."/>
            <person name="Barry K."/>
            <person name="Miller A.N."/>
            <person name="Grigoriev I.V."/>
            <person name="Debuchy R."/>
            <person name="Gladieux P."/>
            <person name="Thoren M.H."/>
            <person name="Johannesson H."/>
        </authorList>
    </citation>
    <scope>NUCLEOTIDE SEQUENCE</scope>
    <source>
        <strain evidence="1">CBS 232.78</strain>
    </source>
</reference>
<organism evidence="1 2">
    <name type="scientific">Podospora didyma</name>
    <dbReference type="NCBI Taxonomy" id="330526"/>
    <lineage>
        <taxon>Eukaryota</taxon>
        <taxon>Fungi</taxon>
        <taxon>Dikarya</taxon>
        <taxon>Ascomycota</taxon>
        <taxon>Pezizomycotina</taxon>
        <taxon>Sordariomycetes</taxon>
        <taxon>Sordariomycetidae</taxon>
        <taxon>Sordariales</taxon>
        <taxon>Podosporaceae</taxon>
        <taxon>Podospora</taxon>
    </lineage>
</organism>
<dbReference type="AlphaFoldDB" id="A0AAE0U527"/>
<proteinExistence type="predicted"/>
<comment type="caution">
    <text evidence="1">The sequence shown here is derived from an EMBL/GenBank/DDBJ whole genome shotgun (WGS) entry which is preliminary data.</text>
</comment>
<dbReference type="Proteomes" id="UP001285441">
    <property type="component" value="Unassembled WGS sequence"/>
</dbReference>
<sequence>MRSAKRPMGSSVRGQSRILMRYAASEQKLDDISRALELGCTKDESGGCHVKNDFLWRTLGRVSSRKEYDTKFILRLSKLEIASPNSFSANHQILTLYPVPNNINDIMIHSMQNPEKPALSPPTRLVTPFPSSHSTCSLDACFANLPASLTWRRTTSPPCDMNLYLASELQTWKLDRIARHLWYAGLKGTPARSLHRHRLSRRGVVVTESSQRAPALHAAACGILLSYTWLVAYPSDFDLAKERRLLPEDMNDVNELDGFRRVVSGRALAVRRLAGATPTASCA</sequence>
<evidence type="ECO:0000313" key="2">
    <source>
        <dbReference type="Proteomes" id="UP001285441"/>
    </source>
</evidence>
<dbReference type="InterPro" id="IPR046536">
    <property type="entry name" value="DUF6601"/>
</dbReference>
<protein>
    <submittedName>
        <fullName evidence="1">Uncharacterized protein</fullName>
    </submittedName>
</protein>
<evidence type="ECO:0000313" key="1">
    <source>
        <dbReference type="EMBL" id="KAK3391251.1"/>
    </source>
</evidence>
<dbReference type="Pfam" id="PF20246">
    <property type="entry name" value="DUF6601"/>
    <property type="match status" value="2"/>
</dbReference>
<dbReference type="PANTHER" id="PTHR34414:SF1">
    <property type="entry name" value="SUBTILISIN-LIKE SERINE PROTEASE"/>
    <property type="match status" value="1"/>
</dbReference>
<accession>A0AAE0U527</accession>